<gene>
    <name evidence="1" type="ORF">BDR25DRAFT_359272</name>
</gene>
<sequence>MVSARGHFISHIQERTWVHRLWDEDARETREELHGGQKIYLSIFLPSPYLNKSLKAISHCIARLITSLSLLKTNDFLQSVSVSIRQFPNPLFHLGTLHYRTHTHLPTLPENPALFPLTTDMYDFQPVTQEPSLGGHLLSISVQGLTRVSDNDSIPTIS</sequence>
<organism evidence="1 2">
    <name type="scientific">Lindgomyces ingoldianus</name>
    <dbReference type="NCBI Taxonomy" id="673940"/>
    <lineage>
        <taxon>Eukaryota</taxon>
        <taxon>Fungi</taxon>
        <taxon>Dikarya</taxon>
        <taxon>Ascomycota</taxon>
        <taxon>Pezizomycotina</taxon>
        <taxon>Dothideomycetes</taxon>
        <taxon>Pleosporomycetidae</taxon>
        <taxon>Pleosporales</taxon>
        <taxon>Lindgomycetaceae</taxon>
        <taxon>Lindgomyces</taxon>
    </lineage>
</organism>
<comment type="caution">
    <text evidence="1">The sequence shown here is derived from an EMBL/GenBank/DDBJ whole genome shotgun (WGS) entry which is preliminary data.</text>
</comment>
<protein>
    <submittedName>
        <fullName evidence="1">Uncharacterized protein</fullName>
    </submittedName>
</protein>
<name>A0ACB6QJK6_9PLEO</name>
<accession>A0ACB6QJK6</accession>
<dbReference type="EMBL" id="MU003523">
    <property type="protein sequence ID" value="KAF2466763.1"/>
    <property type="molecule type" value="Genomic_DNA"/>
</dbReference>
<evidence type="ECO:0000313" key="2">
    <source>
        <dbReference type="Proteomes" id="UP000799755"/>
    </source>
</evidence>
<keyword evidence="2" id="KW-1185">Reference proteome</keyword>
<evidence type="ECO:0000313" key="1">
    <source>
        <dbReference type="EMBL" id="KAF2466763.1"/>
    </source>
</evidence>
<proteinExistence type="predicted"/>
<dbReference type="Proteomes" id="UP000799755">
    <property type="component" value="Unassembled WGS sequence"/>
</dbReference>
<reference evidence="1" key="1">
    <citation type="journal article" date="2020" name="Stud. Mycol.">
        <title>101 Dothideomycetes genomes: a test case for predicting lifestyles and emergence of pathogens.</title>
        <authorList>
            <person name="Haridas S."/>
            <person name="Albert R."/>
            <person name="Binder M."/>
            <person name="Bloem J."/>
            <person name="Labutti K."/>
            <person name="Salamov A."/>
            <person name="Andreopoulos B."/>
            <person name="Baker S."/>
            <person name="Barry K."/>
            <person name="Bills G."/>
            <person name="Bluhm B."/>
            <person name="Cannon C."/>
            <person name="Castanera R."/>
            <person name="Culley D."/>
            <person name="Daum C."/>
            <person name="Ezra D."/>
            <person name="Gonzalez J."/>
            <person name="Henrissat B."/>
            <person name="Kuo A."/>
            <person name="Liang C."/>
            <person name="Lipzen A."/>
            <person name="Lutzoni F."/>
            <person name="Magnuson J."/>
            <person name="Mondo S."/>
            <person name="Nolan M."/>
            <person name="Ohm R."/>
            <person name="Pangilinan J."/>
            <person name="Park H.-J."/>
            <person name="Ramirez L."/>
            <person name="Alfaro M."/>
            <person name="Sun H."/>
            <person name="Tritt A."/>
            <person name="Yoshinaga Y."/>
            <person name="Zwiers L.-H."/>
            <person name="Turgeon B."/>
            <person name="Goodwin S."/>
            <person name="Spatafora J."/>
            <person name="Crous P."/>
            <person name="Grigoriev I."/>
        </authorList>
    </citation>
    <scope>NUCLEOTIDE SEQUENCE</scope>
    <source>
        <strain evidence="1">ATCC 200398</strain>
    </source>
</reference>